<dbReference type="RefSeq" id="WP_301227587.1">
    <property type="nucleotide sequence ID" value="NZ_JAROCG010000001.1"/>
</dbReference>
<keyword evidence="3" id="KW-0482">Metalloprotease</keyword>
<dbReference type="EC" id="3.4.-.-" evidence="3"/>
<keyword evidence="1" id="KW-1133">Transmembrane helix</keyword>
<dbReference type="Proteomes" id="UP001174209">
    <property type="component" value="Unassembled WGS sequence"/>
</dbReference>
<comment type="caution">
    <text evidence="3">The sequence shown here is derived from an EMBL/GenBank/DDBJ whole genome shotgun (WGS) entry which is preliminary data.</text>
</comment>
<keyword evidence="1" id="KW-0472">Membrane</keyword>
<evidence type="ECO:0000313" key="4">
    <source>
        <dbReference type="Proteomes" id="UP001174209"/>
    </source>
</evidence>
<gene>
    <name evidence="3" type="ORF">P5G52_11800</name>
</gene>
<dbReference type="InterPro" id="IPR003675">
    <property type="entry name" value="Rce1/LyrA-like_dom"/>
</dbReference>
<protein>
    <submittedName>
        <fullName evidence="3">CPBP family intramembrane metalloprotease</fullName>
        <ecNumber evidence="3">3.4.-.-</ecNumber>
    </submittedName>
</protein>
<evidence type="ECO:0000313" key="3">
    <source>
        <dbReference type="EMBL" id="MDN4611546.1"/>
    </source>
</evidence>
<keyword evidence="3" id="KW-0645">Protease</keyword>
<proteinExistence type="predicted"/>
<feature type="transmembrane region" description="Helical" evidence="1">
    <location>
        <begin position="7"/>
        <end position="27"/>
    </location>
</feature>
<feature type="transmembrane region" description="Helical" evidence="1">
    <location>
        <begin position="139"/>
        <end position="164"/>
    </location>
</feature>
<dbReference type="GO" id="GO:0008237">
    <property type="term" value="F:metallopeptidase activity"/>
    <property type="evidence" value="ECO:0007669"/>
    <property type="project" value="UniProtKB-KW"/>
</dbReference>
<feature type="transmembrane region" description="Helical" evidence="1">
    <location>
        <begin position="73"/>
        <end position="97"/>
    </location>
</feature>
<dbReference type="InterPro" id="IPR042150">
    <property type="entry name" value="MmRce1-like"/>
</dbReference>
<feature type="transmembrane region" description="Helical" evidence="1">
    <location>
        <begin position="211"/>
        <end position="232"/>
    </location>
</feature>
<feature type="transmembrane region" description="Helical" evidence="1">
    <location>
        <begin position="185"/>
        <end position="205"/>
    </location>
</feature>
<keyword evidence="3" id="KW-0378">Hydrolase</keyword>
<feature type="transmembrane region" description="Helical" evidence="1">
    <location>
        <begin position="239"/>
        <end position="260"/>
    </location>
</feature>
<feature type="transmembrane region" description="Helical" evidence="1">
    <location>
        <begin position="266"/>
        <end position="288"/>
    </location>
</feature>
<dbReference type="PANTHER" id="PTHR35797:SF1">
    <property type="entry name" value="PROTEASE"/>
    <property type="match status" value="1"/>
</dbReference>
<keyword evidence="4" id="KW-1185">Reference proteome</keyword>
<feature type="transmembrane region" description="Helical" evidence="1">
    <location>
        <begin position="33"/>
        <end position="53"/>
    </location>
</feature>
<name>A0ABT8K284_9MICC</name>
<sequence>MSRKLRLFLVISLGWAALVGAGLFVTGTPLDSLPGVIVMAVLYMPSPFVAALIAERGIRRDRFSFPQGGIRGVVTFLLAPVAAIFAFVLLYLVAVLIGGELLGVPLFGGLATTQAELVKGAAGLLGEAAVEAAGPPPPAIVLLLAGMWGAIVAGWTINGLFAMGEEYGWRGLMWDEVKALGPVRANLLIGVAWGLWHAPVILQGYNYPGYPVAGIVAMVAFCTGMSFVLTAIRERTGSLLPVAAAHGMFNALAVILLLLAPGTTSVITGPLGLLGAALLGAIGAFMWFRAHGPVTRHETAEAGQARLPR</sequence>
<dbReference type="Pfam" id="PF02517">
    <property type="entry name" value="Rce1-like"/>
    <property type="match status" value="1"/>
</dbReference>
<evidence type="ECO:0000256" key="1">
    <source>
        <dbReference type="SAM" id="Phobius"/>
    </source>
</evidence>
<evidence type="ECO:0000259" key="2">
    <source>
        <dbReference type="Pfam" id="PF02517"/>
    </source>
</evidence>
<reference evidence="3" key="1">
    <citation type="submission" date="2023-06" db="EMBL/GenBank/DDBJ databases">
        <title>MT1 and MT2 Draft Genomes of Novel Species.</title>
        <authorList>
            <person name="Venkateswaran K."/>
        </authorList>
    </citation>
    <scope>NUCLEOTIDE SEQUENCE</scope>
    <source>
        <strain evidence="3">IIF3SC-B10</strain>
    </source>
</reference>
<dbReference type="EMBL" id="JAROCG010000001">
    <property type="protein sequence ID" value="MDN4611546.1"/>
    <property type="molecule type" value="Genomic_DNA"/>
</dbReference>
<accession>A0ABT8K284</accession>
<dbReference type="PANTHER" id="PTHR35797">
    <property type="entry name" value="PROTEASE-RELATED"/>
    <property type="match status" value="1"/>
</dbReference>
<feature type="domain" description="CAAX prenyl protease 2/Lysostaphin resistance protein A-like" evidence="2">
    <location>
        <begin position="157"/>
        <end position="252"/>
    </location>
</feature>
<keyword evidence="1" id="KW-0812">Transmembrane</keyword>
<organism evidence="3 4">
    <name type="scientific">Arthrobacter burdickii</name>
    <dbReference type="NCBI Taxonomy" id="3035920"/>
    <lineage>
        <taxon>Bacteria</taxon>
        <taxon>Bacillati</taxon>
        <taxon>Actinomycetota</taxon>
        <taxon>Actinomycetes</taxon>
        <taxon>Micrococcales</taxon>
        <taxon>Micrococcaceae</taxon>
        <taxon>Arthrobacter</taxon>
    </lineage>
</organism>